<dbReference type="Proteomes" id="UP000092460">
    <property type="component" value="Unassembled WGS sequence"/>
</dbReference>
<reference evidence="3" key="1">
    <citation type="submission" date="2015-01" db="EMBL/GenBank/DDBJ databases">
        <authorList>
            <person name="Aksoy S."/>
            <person name="Warren W."/>
            <person name="Wilson R.K."/>
        </authorList>
    </citation>
    <scope>NUCLEOTIDE SEQUENCE [LARGE SCALE GENOMIC DNA]</scope>
    <source>
        <strain evidence="3">IAEA</strain>
    </source>
</reference>
<dbReference type="EnsemblMetazoa" id="GPPI002817-RA">
    <property type="protein sequence ID" value="GPPI002817-PA"/>
    <property type="gene ID" value="GPPI002817"/>
</dbReference>
<keyword evidence="1" id="KW-0812">Transmembrane</keyword>
<keyword evidence="1" id="KW-1133">Transmembrane helix</keyword>
<keyword evidence="3" id="KW-1185">Reference proteome</keyword>
<accession>A0A1B0ANC5</accession>
<dbReference type="VEuPathDB" id="VectorBase:GPPI002817"/>
<keyword evidence="1" id="KW-0472">Membrane</keyword>
<feature type="transmembrane region" description="Helical" evidence="1">
    <location>
        <begin position="12"/>
        <end position="29"/>
    </location>
</feature>
<evidence type="ECO:0000313" key="3">
    <source>
        <dbReference type="Proteomes" id="UP000092460"/>
    </source>
</evidence>
<feature type="transmembrane region" description="Helical" evidence="1">
    <location>
        <begin position="93"/>
        <end position="115"/>
    </location>
</feature>
<reference evidence="2" key="2">
    <citation type="submission" date="2020-05" db="UniProtKB">
        <authorList>
            <consortium name="EnsemblMetazoa"/>
        </authorList>
    </citation>
    <scope>IDENTIFICATION</scope>
    <source>
        <strain evidence="2">IAEA</strain>
    </source>
</reference>
<sequence length="229" mass="26386">MSIAMCSSLHVFTYTILCIIMLVFWIWMFEDSCGTRFTMNIGTVPSTNVAYRIRESRNEAFNYPTPLNASNATSPFLKRTILANLINLNNEFVAHYIILLQSVMLMLTKIINWYVSKNLVLNEYFSDTSGFSELMQVLKGLLIDVYRREGADWREIYRDNREQGNLIDGYRGVYMEERIHVCKVETLVVLLAKKSLLQHQPRIAAIGLSQEGAKFNKRNMIAESMVSCI</sequence>
<name>A0A1B0ANC5_9MUSC</name>
<proteinExistence type="predicted"/>
<dbReference type="AlphaFoldDB" id="A0A1B0ANC5"/>
<dbReference type="EMBL" id="JXJN01000791">
    <property type="status" value="NOT_ANNOTATED_CDS"/>
    <property type="molecule type" value="Genomic_DNA"/>
</dbReference>
<evidence type="ECO:0000313" key="2">
    <source>
        <dbReference type="EnsemblMetazoa" id="GPPI002817-PA"/>
    </source>
</evidence>
<evidence type="ECO:0000256" key="1">
    <source>
        <dbReference type="SAM" id="Phobius"/>
    </source>
</evidence>
<protein>
    <submittedName>
        <fullName evidence="2">Uncharacterized protein</fullName>
    </submittedName>
</protein>
<organism evidence="2 3">
    <name type="scientific">Glossina palpalis gambiensis</name>
    <dbReference type="NCBI Taxonomy" id="67801"/>
    <lineage>
        <taxon>Eukaryota</taxon>
        <taxon>Metazoa</taxon>
        <taxon>Ecdysozoa</taxon>
        <taxon>Arthropoda</taxon>
        <taxon>Hexapoda</taxon>
        <taxon>Insecta</taxon>
        <taxon>Pterygota</taxon>
        <taxon>Neoptera</taxon>
        <taxon>Endopterygota</taxon>
        <taxon>Diptera</taxon>
        <taxon>Brachycera</taxon>
        <taxon>Muscomorpha</taxon>
        <taxon>Hippoboscoidea</taxon>
        <taxon>Glossinidae</taxon>
        <taxon>Glossina</taxon>
    </lineage>
</organism>